<keyword evidence="3" id="KW-0575">Peroxidase</keyword>
<gene>
    <name evidence="8" type="ORF">CHIRRI_LOCUS5579</name>
</gene>
<evidence type="ECO:0000256" key="3">
    <source>
        <dbReference type="ARBA" id="ARBA00022559"/>
    </source>
</evidence>
<evidence type="ECO:0000256" key="4">
    <source>
        <dbReference type="ARBA" id="ARBA00023180"/>
    </source>
</evidence>
<dbReference type="GO" id="GO:0046872">
    <property type="term" value="F:metal ion binding"/>
    <property type="evidence" value="ECO:0007669"/>
    <property type="project" value="UniProtKB-KW"/>
</dbReference>
<reference evidence="8" key="2">
    <citation type="submission" date="2022-10" db="EMBL/GenBank/DDBJ databases">
        <authorList>
            <consortium name="ENA_rothamsted_submissions"/>
            <consortium name="culmorum"/>
            <person name="King R."/>
        </authorList>
    </citation>
    <scope>NUCLEOTIDE SEQUENCE</scope>
</reference>
<keyword evidence="4" id="KW-0325">Glycoprotein</keyword>
<dbReference type="PROSITE" id="PS50292">
    <property type="entry name" value="PEROXIDASE_3"/>
    <property type="match status" value="1"/>
</dbReference>
<dbReference type="PANTHER" id="PTHR11475">
    <property type="entry name" value="OXIDASE/PEROXIDASE"/>
    <property type="match status" value="1"/>
</dbReference>
<dbReference type="InterPro" id="IPR037120">
    <property type="entry name" value="Haem_peroxidase_sf_animal"/>
</dbReference>
<dbReference type="EMBL" id="OU895878">
    <property type="protein sequence ID" value="CAG9802673.1"/>
    <property type="molecule type" value="Genomic_DNA"/>
</dbReference>
<keyword evidence="7" id="KW-0732">Signal</keyword>
<keyword evidence="2" id="KW-0964">Secreted</keyword>
<dbReference type="Pfam" id="PF03098">
    <property type="entry name" value="An_peroxidase"/>
    <property type="match status" value="1"/>
</dbReference>
<feature type="chain" id="PRO_5040483550" description="Peroxidase" evidence="7">
    <location>
        <begin position="20"/>
        <end position="686"/>
    </location>
</feature>
<dbReference type="SUPFAM" id="SSF48113">
    <property type="entry name" value="Heme-dependent peroxidases"/>
    <property type="match status" value="1"/>
</dbReference>
<evidence type="ECO:0000313" key="8">
    <source>
        <dbReference type="EMBL" id="CAG9802673.1"/>
    </source>
</evidence>
<protein>
    <recommendedName>
        <fullName evidence="10">Peroxidase</fullName>
    </recommendedName>
</protein>
<organism evidence="8 9">
    <name type="scientific">Chironomus riparius</name>
    <dbReference type="NCBI Taxonomy" id="315576"/>
    <lineage>
        <taxon>Eukaryota</taxon>
        <taxon>Metazoa</taxon>
        <taxon>Ecdysozoa</taxon>
        <taxon>Arthropoda</taxon>
        <taxon>Hexapoda</taxon>
        <taxon>Insecta</taxon>
        <taxon>Pterygota</taxon>
        <taxon>Neoptera</taxon>
        <taxon>Endopterygota</taxon>
        <taxon>Diptera</taxon>
        <taxon>Nematocera</taxon>
        <taxon>Chironomoidea</taxon>
        <taxon>Chironomidae</taxon>
        <taxon>Chironominae</taxon>
        <taxon>Chironomus</taxon>
    </lineage>
</organism>
<keyword evidence="5" id="KW-0349">Heme</keyword>
<evidence type="ECO:0000256" key="7">
    <source>
        <dbReference type="SAM" id="SignalP"/>
    </source>
</evidence>
<dbReference type="PANTHER" id="PTHR11475:SF4">
    <property type="entry name" value="CHORION PEROXIDASE"/>
    <property type="match status" value="1"/>
</dbReference>
<feature type="signal peptide" evidence="7">
    <location>
        <begin position="1"/>
        <end position="19"/>
    </location>
</feature>
<reference evidence="8" key="1">
    <citation type="submission" date="2022-01" db="EMBL/GenBank/DDBJ databases">
        <authorList>
            <person name="King R."/>
        </authorList>
    </citation>
    <scope>NUCLEOTIDE SEQUENCE</scope>
</reference>
<evidence type="ECO:0000256" key="6">
    <source>
        <dbReference type="SAM" id="MobiDB-lite"/>
    </source>
</evidence>
<sequence>MRKKSLFILFFLNIYQINCSCPPPDPEVSCFSQQDFDELFSNETVSNDLTEQILLNSVGINGFLLTEDNPVYHHFKTNDIDEFVIQQNRYTTIIINTLQLLKSSRNYTKNQLRKCLKNIVLPSNLPSLTLNCVPGKNNYYRLDGQCNNLKNPLRGSLFTPFLRLMEDGYDDGYETVSKLRNVETSRSDSNVANTARGLNENLSPETSSDMSTMAFQILTHELMMTLKVQLQPEHHKGGFDCCNSADNPLLANLVKINKYCMPIYIPNNDPCYAGKTKCLNYVRSFRAFDQWNIQSAPSQVNFHTPYIDLELIYHNKSFEHLEENSGLFDIANDTKMNQILVGYDPRSMQLPGLFLYLSYFLRLHNEIFKEFRRIRPTVPASTVLFETRKIVTAVFQKISIDLIISVMDFDIPSQKCYDPSIDPQVSLEFSIAFRALHYFIRDKMGVYDKKHFNIPSGIRGKFPTLIDQSQLIENFTEYEINKCGLMHGLVDTSWNLGGMGDTTRCKFFSTDSKKLGTDLRSMDFQFGREMGEPSYLTFLRFSGQLKKCDAEVKASDLSNSFDSGTLNFLTKRYQNKIHEMGLSIGLDFEARNGAILEPGVQFIITDQLKRTICGDRFWFNHDNGIFTRTQRDRINAMDMNQILCINHDCNSTRIQFFPFLSAGNSNRKAVCPATSDIIGLLDLKTW</sequence>
<dbReference type="AlphaFoldDB" id="A0A9N9RQ22"/>
<dbReference type="InterPro" id="IPR010255">
    <property type="entry name" value="Haem_peroxidase_sf"/>
</dbReference>
<feature type="binding site" description="axial binding residue" evidence="5">
    <location>
        <position position="437"/>
    </location>
    <ligand>
        <name>heme b</name>
        <dbReference type="ChEBI" id="CHEBI:60344"/>
    </ligand>
    <ligandPart>
        <name>Fe</name>
        <dbReference type="ChEBI" id="CHEBI:18248"/>
    </ligandPart>
</feature>
<keyword evidence="5" id="KW-0479">Metal-binding</keyword>
<dbReference type="GO" id="GO:0004601">
    <property type="term" value="F:peroxidase activity"/>
    <property type="evidence" value="ECO:0007669"/>
    <property type="project" value="UniProtKB-KW"/>
</dbReference>
<keyword evidence="9" id="KW-1185">Reference proteome</keyword>
<proteinExistence type="predicted"/>
<dbReference type="Proteomes" id="UP001153620">
    <property type="component" value="Chromosome 2"/>
</dbReference>
<name>A0A9N9RQ22_9DIPT</name>
<dbReference type="GO" id="GO:0005576">
    <property type="term" value="C:extracellular region"/>
    <property type="evidence" value="ECO:0007669"/>
    <property type="project" value="UniProtKB-SubCell"/>
</dbReference>
<keyword evidence="5" id="KW-0408">Iron</keyword>
<evidence type="ECO:0008006" key="10">
    <source>
        <dbReference type="Google" id="ProtNLM"/>
    </source>
</evidence>
<evidence type="ECO:0000256" key="2">
    <source>
        <dbReference type="ARBA" id="ARBA00022525"/>
    </source>
</evidence>
<dbReference type="Gene3D" id="1.10.640.10">
    <property type="entry name" value="Haem peroxidase domain superfamily, animal type"/>
    <property type="match status" value="1"/>
</dbReference>
<evidence type="ECO:0000256" key="5">
    <source>
        <dbReference type="PIRSR" id="PIRSR619791-2"/>
    </source>
</evidence>
<dbReference type="InterPro" id="IPR019791">
    <property type="entry name" value="Haem_peroxidase_animal"/>
</dbReference>
<dbReference type="GO" id="GO:0020037">
    <property type="term" value="F:heme binding"/>
    <property type="evidence" value="ECO:0007669"/>
    <property type="project" value="InterPro"/>
</dbReference>
<dbReference type="GO" id="GO:0006979">
    <property type="term" value="P:response to oxidative stress"/>
    <property type="evidence" value="ECO:0007669"/>
    <property type="project" value="InterPro"/>
</dbReference>
<feature type="region of interest" description="Disordered" evidence="6">
    <location>
        <begin position="187"/>
        <end position="207"/>
    </location>
</feature>
<comment type="subcellular location">
    <subcellularLocation>
        <location evidence="1">Secreted</location>
    </subcellularLocation>
</comment>
<accession>A0A9N9RQ22</accession>
<keyword evidence="3" id="KW-0560">Oxidoreductase</keyword>
<evidence type="ECO:0000256" key="1">
    <source>
        <dbReference type="ARBA" id="ARBA00004613"/>
    </source>
</evidence>
<dbReference type="OrthoDB" id="823504at2759"/>
<evidence type="ECO:0000313" key="9">
    <source>
        <dbReference type="Proteomes" id="UP001153620"/>
    </source>
</evidence>